<evidence type="ECO:0000313" key="1">
    <source>
        <dbReference type="EMBL" id="RSL17991.1"/>
    </source>
</evidence>
<proteinExistence type="predicted"/>
<sequence length="457" mass="48910">MNTFQTGAPCMQKLDPQKRVNYTFGMVLGVDEFKQEQIYLMAKDHSQYRLAHGYGTVCGLQLQMSTAPDLEIQVSKGVAINPRGQEIHLQQQMCARLNDWLITNQTTLEGIFGNAPLSLSLCVVLCYRECPTDTVPVPGEPCRTQQDTMAASNIADSFQLKLCLNADQVISSPTLSPPIDTAVLNGLCFKPSQIEEDTIRRFGRLLHRVRIGDTPSSVSEAELEDLVRQLGSDSETITSPITSPSFDDSLIYLSTHDAPGFLRAAFLVWVTEVRPSLAAQPGECGCGCLDEKCVLLAELTFQVSKVWQVVGAVTVDESRRPYLLETRLLQEWLLNQVGGSVGGADAASSSVVAAGAFRLISPIEAVGMGPVLNGLTATPGPASNTFYLDWSGPSAYVDPTLGSPASFAYVVKGTAMGPIGATVGIQVLGFAPEGIEVAVKGANPTGFMVEISEITGG</sequence>
<dbReference type="AlphaFoldDB" id="A0A3R9QCK2"/>
<gene>
    <name evidence="1" type="ORF">EDE15_3544</name>
</gene>
<comment type="caution">
    <text evidence="1">The sequence shown here is derived from an EMBL/GenBank/DDBJ whole genome shotgun (WGS) entry which is preliminary data.</text>
</comment>
<reference evidence="1 2" key="1">
    <citation type="submission" date="2018-12" db="EMBL/GenBank/DDBJ databases">
        <title>Sequencing of bacterial isolates from soil warming experiment in Harvard Forest, Massachusetts, USA.</title>
        <authorList>
            <person name="Deangelis K."/>
        </authorList>
    </citation>
    <scope>NUCLEOTIDE SEQUENCE [LARGE SCALE GENOMIC DNA]</scope>
    <source>
        <strain evidence="1 2">EB153</strain>
    </source>
</reference>
<keyword evidence="2" id="KW-1185">Reference proteome</keyword>
<dbReference type="OrthoDB" id="147470at2"/>
<evidence type="ECO:0000313" key="2">
    <source>
        <dbReference type="Proteomes" id="UP000269669"/>
    </source>
</evidence>
<accession>A0A3R9QCK2</accession>
<organism evidence="1 2">
    <name type="scientific">Edaphobacter aggregans</name>
    <dbReference type="NCBI Taxonomy" id="570835"/>
    <lineage>
        <taxon>Bacteria</taxon>
        <taxon>Pseudomonadati</taxon>
        <taxon>Acidobacteriota</taxon>
        <taxon>Terriglobia</taxon>
        <taxon>Terriglobales</taxon>
        <taxon>Acidobacteriaceae</taxon>
        <taxon>Edaphobacter</taxon>
    </lineage>
</organism>
<dbReference type="RefSeq" id="WP_125486407.1">
    <property type="nucleotide sequence ID" value="NZ_RSDW01000001.1"/>
</dbReference>
<dbReference type="Proteomes" id="UP000269669">
    <property type="component" value="Unassembled WGS sequence"/>
</dbReference>
<name>A0A3R9QCK2_9BACT</name>
<dbReference type="EMBL" id="RSDW01000001">
    <property type="protein sequence ID" value="RSL17991.1"/>
    <property type="molecule type" value="Genomic_DNA"/>
</dbReference>
<protein>
    <submittedName>
        <fullName evidence="1">Uncharacterized protein</fullName>
    </submittedName>
</protein>